<proteinExistence type="predicted"/>
<protein>
    <recommendedName>
        <fullName evidence="2">Nephrocystin 3-like N-terminal domain-containing protein</fullName>
    </recommendedName>
</protein>
<dbReference type="Proteomes" id="UP000738349">
    <property type="component" value="Unassembled WGS sequence"/>
</dbReference>
<dbReference type="InterPro" id="IPR027417">
    <property type="entry name" value="P-loop_NTPase"/>
</dbReference>
<organism evidence="3 4">
    <name type="scientific">Dactylonectria macrodidyma</name>
    <dbReference type="NCBI Taxonomy" id="307937"/>
    <lineage>
        <taxon>Eukaryota</taxon>
        <taxon>Fungi</taxon>
        <taxon>Dikarya</taxon>
        <taxon>Ascomycota</taxon>
        <taxon>Pezizomycotina</taxon>
        <taxon>Sordariomycetes</taxon>
        <taxon>Hypocreomycetidae</taxon>
        <taxon>Hypocreales</taxon>
        <taxon>Nectriaceae</taxon>
        <taxon>Dactylonectria</taxon>
    </lineage>
</organism>
<keyword evidence="1" id="KW-0677">Repeat</keyword>
<dbReference type="SUPFAM" id="SSF52540">
    <property type="entry name" value="P-loop containing nucleoside triphosphate hydrolases"/>
    <property type="match status" value="1"/>
</dbReference>
<accession>A0A9P9J8L3</accession>
<name>A0A9P9J8L3_9HYPO</name>
<dbReference type="PANTHER" id="PTHR10039:SF16">
    <property type="entry name" value="GPI INOSITOL-DEACYLASE"/>
    <property type="match status" value="1"/>
</dbReference>
<reference evidence="3" key="1">
    <citation type="journal article" date="2021" name="Nat. Commun.">
        <title>Genetic determinants of endophytism in the Arabidopsis root mycobiome.</title>
        <authorList>
            <person name="Mesny F."/>
            <person name="Miyauchi S."/>
            <person name="Thiergart T."/>
            <person name="Pickel B."/>
            <person name="Atanasova L."/>
            <person name="Karlsson M."/>
            <person name="Huettel B."/>
            <person name="Barry K.W."/>
            <person name="Haridas S."/>
            <person name="Chen C."/>
            <person name="Bauer D."/>
            <person name="Andreopoulos W."/>
            <person name="Pangilinan J."/>
            <person name="LaButti K."/>
            <person name="Riley R."/>
            <person name="Lipzen A."/>
            <person name="Clum A."/>
            <person name="Drula E."/>
            <person name="Henrissat B."/>
            <person name="Kohler A."/>
            <person name="Grigoriev I.V."/>
            <person name="Martin F.M."/>
            <person name="Hacquard S."/>
        </authorList>
    </citation>
    <scope>NUCLEOTIDE SEQUENCE</scope>
    <source>
        <strain evidence="3">MPI-CAGE-AT-0147</strain>
    </source>
</reference>
<evidence type="ECO:0000313" key="3">
    <source>
        <dbReference type="EMBL" id="KAH7146358.1"/>
    </source>
</evidence>
<gene>
    <name evidence="3" type="ORF">EDB81DRAFT_934292</name>
</gene>
<evidence type="ECO:0000259" key="2">
    <source>
        <dbReference type="Pfam" id="PF24883"/>
    </source>
</evidence>
<dbReference type="OrthoDB" id="194358at2759"/>
<dbReference type="Pfam" id="PF24883">
    <property type="entry name" value="NPHP3_N"/>
    <property type="match status" value="1"/>
</dbReference>
<evidence type="ECO:0000256" key="1">
    <source>
        <dbReference type="ARBA" id="ARBA00022737"/>
    </source>
</evidence>
<feature type="domain" description="Nephrocystin 3-like N-terminal" evidence="2">
    <location>
        <begin position="199"/>
        <end position="357"/>
    </location>
</feature>
<dbReference type="Gene3D" id="3.40.50.300">
    <property type="entry name" value="P-loop containing nucleotide triphosphate hydrolases"/>
    <property type="match status" value="1"/>
</dbReference>
<dbReference type="PANTHER" id="PTHR10039">
    <property type="entry name" value="AMELOGENIN"/>
    <property type="match status" value="1"/>
</dbReference>
<comment type="caution">
    <text evidence="3">The sequence shown here is derived from an EMBL/GenBank/DDBJ whole genome shotgun (WGS) entry which is preliminary data.</text>
</comment>
<keyword evidence="4" id="KW-1185">Reference proteome</keyword>
<sequence>MEVAASLVAFIEVTAKVIRHCKDYIEHVKDAPHVLRTMLVEISSLKCALENIQFLLEVDPSSQVILNLGCAGGVLDTCKQALTRLESLLPERSLEVPVPGSHIRGKKRQLIYHAFTAAAWLPKQEKALQVLREISKHKATITLALVTDSSRDIKLLETEVKAVQDVVTGSERRQFYEWLEVTNPSSLHLKAYGLHEDETGVWVLNLQSWKNWVATTQCLWIHGIPGAGKTILASFLSDTITKISGSTDRVASIYYYCYFGHDQDETIPILGWVVSQLCRRGGERPQQLLSIYEKGVHPSREELLDSLADILDSFAHIYVVIDALDESKEPRTGLLHTLSSMLTEHRFRKIQLLITSRELFEIKLVLSDVVVPVEMQVNMLQADIRKHVRSALSKNHRFSTWPEELRRDVQDTLAVRAKGMFRWVVCQMDILRRLRTVADIKKALQDLPEGLDETYERIFDMIPNCDRALVKRTLSLLCANDTFSIDNSPMTPHLLVSLVTEDWHGASSEASGDRLCDLDMLEDACGCLVTIGKGEWGNEQATLAHSTVKEFLFSERRTKSLSPACRFFALSSDTVDRTLLEATLPVILQYTGPFSMTSDGSEVYNYAGYHGFTVIERRFQNLKEWQLDSLAIQALDPQGQPFERVMINQCGNDEVRARLLKIFHALKNDSSEVP</sequence>
<dbReference type="EMBL" id="JAGMUV010000008">
    <property type="protein sequence ID" value="KAH7146358.1"/>
    <property type="molecule type" value="Genomic_DNA"/>
</dbReference>
<dbReference type="AlphaFoldDB" id="A0A9P9J8L3"/>
<dbReference type="InterPro" id="IPR056884">
    <property type="entry name" value="NPHP3-like_N"/>
</dbReference>
<evidence type="ECO:0000313" key="4">
    <source>
        <dbReference type="Proteomes" id="UP000738349"/>
    </source>
</evidence>